<dbReference type="GO" id="GO:0051707">
    <property type="term" value="P:response to other organism"/>
    <property type="evidence" value="ECO:0007669"/>
    <property type="project" value="UniProtKB-ARBA"/>
</dbReference>
<evidence type="ECO:0000256" key="2">
    <source>
        <dbReference type="ARBA" id="ARBA00022614"/>
    </source>
</evidence>
<dbReference type="GO" id="GO:0005524">
    <property type="term" value="F:ATP binding"/>
    <property type="evidence" value="ECO:0007669"/>
    <property type="project" value="UniProtKB-KW"/>
</dbReference>
<dbReference type="InterPro" id="IPR056789">
    <property type="entry name" value="LRR_R13L1-DRL21"/>
</dbReference>
<keyword evidence="4" id="KW-0547">Nucleotide-binding</keyword>
<evidence type="ECO:0000313" key="14">
    <source>
        <dbReference type="Proteomes" id="UP000008022"/>
    </source>
</evidence>
<dbReference type="Pfam" id="PF18052">
    <property type="entry name" value="Rx_N"/>
    <property type="match status" value="1"/>
</dbReference>
<reference evidence="14" key="1">
    <citation type="submission" date="2013-06" db="EMBL/GenBank/DDBJ databases">
        <authorList>
            <person name="Zhao Q."/>
        </authorList>
    </citation>
    <scope>NUCLEOTIDE SEQUENCE</scope>
    <source>
        <strain evidence="14">cv. W1943</strain>
    </source>
</reference>
<comment type="similarity">
    <text evidence="1">Belongs to the disease resistance NB-LRR family.</text>
</comment>
<dbReference type="Gene3D" id="3.40.50.300">
    <property type="entry name" value="P-loop containing nucleotide triphosphate hydrolases"/>
    <property type="match status" value="2"/>
</dbReference>
<feature type="domain" description="R13L1/DRL21-like LRR repeat region" evidence="12">
    <location>
        <begin position="1525"/>
        <end position="1602"/>
    </location>
</feature>
<dbReference type="Gene3D" id="1.20.5.4130">
    <property type="match status" value="1"/>
</dbReference>
<proteinExistence type="inferred from homology"/>
<evidence type="ECO:0000313" key="13">
    <source>
        <dbReference type="EnsemblPlants" id="ORUFI02G11340.1"/>
    </source>
</evidence>
<evidence type="ECO:0008006" key="15">
    <source>
        <dbReference type="Google" id="ProtNLM"/>
    </source>
</evidence>
<accession>A0A0E0NCP0</accession>
<feature type="domain" description="Disease resistance N-terminal" evidence="10">
    <location>
        <begin position="9"/>
        <end position="94"/>
    </location>
</feature>
<evidence type="ECO:0000256" key="5">
    <source>
        <dbReference type="ARBA" id="ARBA00022821"/>
    </source>
</evidence>
<evidence type="ECO:0000259" key="12">
    <source>
        <dbReference type="Pfam" id="PF25019"/>
    </source>
</evidence>
<organism evidence="13 14">
    <name type="scientific">Oryza rufipogon</name>
    <name type="common">Brownbeard rice</name>
    <name type="synonym">Asian wild rice</name>
    <dbReference type="NCBI Taxonomy" id="4529"/>
    <lineage>
        <taxon>Eukaryota</taxon>
        <taxon>Viridiplantae</taxon>
        <taxon>Streptophyta</taxon>
        <taxon>Embryophyta</taxon>
        <taxon>Tracheophyta</taxon>
        <taxon>Spermatophyta</taxon>
        <taxon>Magnoliopsida</taxon>
        <taxon>Liliopsida</taxon>
        <taxon>Poales</taxon>
        <taxon>Poaceae</taxon>
        <taxon>BOP clade</taxon>
        <taxon>Oryzoideae</taxon>
        <taxon>Oryzeae</taxon>
        <taxon>Oryzinae</taxon>
        <taxon>Oryza</taxon>
    </lineage>
</organism>
<dbReference type="STRING" id="4529.A0A0E0NCP0"/>
<dbReference type="PANTHER" id="PTHR36766">
    <property type="entry name" value="PLANT BROAD-SPECTRUM MILDEW RESISTANCE PROTEIN RPW8"/>
    <property type="match status" value="1"/>
</dbReference>
<dbReference type="InterPro" id="IPR032675">
    <property type="entry name" value="LRR_dom_sf"/>
</dbReference>
<dbReference type="Gene3D" id="1.10.10.10">
    <property type="entry name" value="Winged helix-like DNA-binding domain superfamily/Winged helix DNA-binding domain"/>
    <property type="match status" value="1"/>
</dbReference>
<dbReference type="PRINTS" id="PR00364">
    <property type="entry name" value="DISEASERSIST"/>
</dbReference>
<feature type="domain" description="Disease resistance protein winged helix" evidence="11">
    <location>
        <begin position="412"/>
        <end position="481"/>
    </location>
</feature>
<evidence type="ECO:0000256" key="7">
    <source>
        <dbReference type="SAM" id="Coils"/>
    </source>
</evidence>
<keyword evidence="2" id="KW-0433">Leucine-rich repeat</keyword>
<feature type="domain" description="NB-ARC" evidence="9">
    <location>
        <begin position="1380"/>
        <end position="1454"/>
    </location>
</feature>
<protein>
    <recommendedName>
        <fullName evidence="15">NB-ARC domain-containing protein</fullName>
    </recommendedName>
</protein>
<keyword evidence="7" id="KW-0175">Coiled coil</keyword>
<dbReference type="PANTHER" id="PTHR36766:SF64">
    <property type="entry name" value="OS12G0206100 PROTEIN"/>
    <property type="match status" value="1"/>
</dbReference>
<dbReference type="eggNOG" id="KOG4658">
    <property type="taxonomic scope" value="Eukaryota"/>
</dbReference>
<dbReference type="InterPro" id="IPR041118">
    <property type="entry name" value="Rx_N"/>
</dbReference>
<dbReference type="Proteomes" id="UP000008022">
    <property type="component" value="Unassembled WGS sequence"/>
</dbReference>
<keyword evidence="5" id="KW-0611">Plant defense</keyword>
<dbReference type="SUPFAM" id="SSF52047">
    <property type="entry name" value="RNI-like"/>
    <property type="match status" value="1"/>
</dbReference>
<dbReference type="EnsemblPlants" id="ORUFI02G11340.1">
    <property type="protein sequence ID" value="ORUFI02G11340.1"/>
    <property type="gene ID" value="ORUFI02G11340"/>
</dbReference>
<feature type="domain" description="NB-ARC" evidence="9">
    <location>
        <begin position="162"/>
        <end position="326"/>
    </location>
</feature>
<dbReference type="InterPro" id="IPR058922">
    <property type="entry name" value="WHD_DRP"/>
</dbReference>
<dbReference type="GO" id="GO:0043531">
    <property type="term" value="F:ADP binding"/>
    <property type="evidence" value="ECO:0007669"/>
    <property type="project" value="InterPro"/>
</dbReference>
<keyword evidence="14" id="KW-1185">Reference proteome</keyword>
<dbReference type="GO" id="GO:0006952">
    <property type="term" value="P:defense response"/>
    <property type="evidence" value="ECO:0007669"/>
    <property type="project" value="UniProtKB-KW"/>
</dbReference>
<reference evidence="13" key="2">
    <citation type="submission" date="2015-06" db="UniProtKB">
        <authorList>
            <consortium name="EnsemblPlants"/>
        </authorList>
    </citation>
    <scope>IDENTIFICATION</scope>
</reference>
<dbReference type="InterPro" id="IPR036388">
    <property type="entry name" value="WH-like_DNA-bd_sf"/>
</dbReference>
<dbReference type="SUPFAM" id="SSF52540">
    <property type="entry name" value="P-loop containing nucleoside triphosphate hydrolases"/>
    <property type="match status" value="2"/>
</dbReference>
<keyword evidence="6" id="KW-0067">ATP-binding</keyword>
<feature type="domain" description="R13L1/DRL21-like LRR repeat region" evidence="12">
    <location>
        <begin position="673"/>
        <end position="727"/>
    </location>
</feature>
<dbReference type="HOGENOM" id="CLU_000837_8_4_1"/>
<dbReference type="Pfam" id="PF00931">
    <property type="entry name" value="NB-ARC"/>
    <property type="match status" value="2"/>
</dbReference>
<evidence type="ECO:0000256" key="1">
    <source>
        <dbReference type="ARBA" id="ARBA00008894"/>
    </source>
</evidence>
<feature type="region of interest" description="Disordered" evidence="8">
    <location>
        <begin position="138"/>
        <end position="157"/>
    </location>
</feature>
<sequence>MEAAIGAASWLVDKVVTQLSDELVAAYIASTELGLNMEQIKRDLMFMQGLLHHARERRDKSNPGLQGLLEELRKKADEAEDVLDELQYFIIQDQIDGTHEATPVVDDGIRGQVLHGRHALRHTIGNCLSCFSSSSSSVPEDANYPHHTAKSRSDESDYVGNETLSVLPIVGPGGIGKTTFAQHLYNHKRTEAHFSGNKTWVCVSTNFDVVRLTQEILMCICQNRNEESSGAHETSNLDQLQKSIAEKLDSKRFLLVLDDMWRCSSEGEWESLLAPLKTGEAKGSMVIVTTRFPSIAQMVKTTKPIELQGLEDDEFFTFFEECIFGQEKPACYEDELIDIARKISKKFKGFPLAAKTVGRLLKNNLSQESWMEVHERNEWKNQQDGDGIMPALQISYDYLPFHLKKCFSYCSLYPEDYRFGNLEITYFWEALGIIAYGDQNNKADHVGLKYLNELVGNGFLMKEGDDSRPYYVMHDLLHDLARNISSQECIDISSYNFRSDSIPQSIRHVSITLQYDEYDQSFERELEKFKTKIDIVNLRTLMLFGKGNANMTFFKDLLKETRSLRVLFMHANSPESFPHDFFKLIHLRYLKLKIPYGVELSLPNAISRFHHLNFLDLGNSICILPKDMNRLFNLHLFLARKELCSNIPGIGKMKYLQRLEEYHVKKEDIGFDLSELGDLTELGGELTIFNLENVATTEEGNQAKLQLKRNLRRLTLIWGAVQQTTGSDELTLINIAGMRQFGPDFGGVTKKSFLHLKKIELVGLPELVEWVGGDHCHMFSKLLSIRCEDCPNLTVLLLPSFECSISDTKDINTIWFPNLCSLKIRNCPRLSLPPLPHTSMLTCVTVKEDDTDLMYFDGKSLRLNRYGSALAFHNLNKVEDMEIVDMPLVSWTGLQKLNSPRSMQSMGLLSNLTSLTHLELVNCDNLRVDGFDPLTTCNLKEMAVYNSKNHHPSIAADLFSVVAMMEVIPAGSFQQLEQLSVDSISAVLVAPICNLLASTLCKMEFPYDMWMESFTETQEEALQLLTSLQCLGFYVCPRLQSLPEGLHRLSSLRELIIHKCPEIRALPKEGFPASLRYVFAYEGISVDLKDQLKKLKASTPDRCSRSIPLFIEISKGKTARGCSIVAVGAASWLVGKVVTQLSDSLVEAYVASTELGLNMEQIKSDLMFTQGLLHEAQMRRDVSNPGLPGLLEILSKKADEAEDTLDELQYFIIQDQIHGTHEATPVVDSSIRGQALHGHHVLHRTVGNCLSCFSSSSTRDGAGDHVGKLTFNRVDMSKKIKSIIEGIDAACNHVSNLLKIIHPTVGRVLSLKRPPSSSTITQNELYGREDIFNQTLDDMCTIRSETLSVLPIVGPGGIGKTTFAQHLYNHKKTVAHFSKNKAWLQKSIEERLDPKRFLLVLDDMWKCNSEAEWGSLLAPFKTGEAKGSVVIVTTRFPSIAQMIKTTKPIELQALGILCYGCQNNKDADIGLKSNSIPQSIRHVSITLQDKYEEKLCSNIPGIGKMKYLRRLEEYHVKKEGIGFELSELGDLTELGGELKIFNLENVTTREEANEAKLMIKTNLKTLKLVWSVVQRTTRSDVLDGLQPPPNLKTLVIINHGGSLEELTLKSISGIHQFGPDFGGVTQKSFSHLKKVELINMPDLVEWRCTRNARAIFLYLPSCPNFSSLLRPSSECSVSHIQDINTTWFPNLCDLDIRSCPKLSLPPMPHTSTLTRVSVRKGDETLLYFREEELTAYHYDGALALHNLGKVKAMEIVDMLHFPLADLQNLNCLTRHSFEDCDNIDNTVVLHSVQSLYLDDCHLTGKSLTMVLSIFPALTYFNLRMFGENHDIEEIVLQAPITCSLCHMSISSSKNLVLPVEDGGGLQELSSLQSLRISDCGRMFSRWCMVDAGARTSKPLPSSLRELSICRESSMQSMALLSNLTSLTHLTLLECEDLTVDGFDPLITLNLKELVVLNNCYENNYSCSIAADLLSEMTRTKVLSAGSLQLEALKVDNISGVLVPSICSLLAANLHKLIFKSDLQMESFDEEQEHALQLLTSLKQLYFADCPSLLSLPDGLHHISSLQKLHIYNCPKIGFLPKEGFPSSLRDLVLSECSVDLQDQLKKLETSNPDLFVHHMR</sequence>
<evidence type="ECO:0000259" key="10">
    <source>
        <dbReference type="Pfam" id="PF18052"/>
    </source>
</evidence>
<evidence type="ECO:0000256" key="4">
    <source>
        <dbReference type="ARBA" id="ARBA00022741"/>
    </source>
</evidence>
<name>A0A0E0NCP0_ORYRU</name>
<evidence type="ECO:0000259" key="11">
    <source>
        <dbReference type="Pfam" id="PF23559"/>
    </source>
</evidence>
<dbReference type="InterPro" id="IPR027417">
    <property type="entry name" value="P-loop_NTPase"/>
</dbReference>
<dbReference type="InterPro" id="IPR002182">
    <property type="entry name" value="NB-ARC"/>
</dbReference>
<dbReference type="Gene3D" id="3.80.10.10">
    <property type="entry name" value="Ribonuclease Inhibitor"/>
    <property type="match status" value="4"/>
</dbReference>
<feature type="coiled-coil region" evidence="7">
    <location>
        <begin position="62"/>
        <end position="89"/>
    </location>
</feature>
<evidence type="ECO:0000256" key="3">
    <source>
        <dbReference type="ARBA" id="ARBA00022737"/>
    </source>
</evidence>
<keyword evidence="3" id="KW-0677">Repeat</keyword>
<evidence type="ECO:0000259" key="9">
    <source>
        <dbReference type="Pfam" id="PF00931"/>
    </source>
</evidence>
<dbReference type="Gramene" id="ORUFI02G11340.1">
    <property type="protein sequence ID" value="ORUFI02G11340.1"/>
    <property type="gene ID" value="ORUFI02G11340"/>
</dbReference>
<evidence type="ECO:0000256" key="8">
    <source>
        <dbReference type="SAM" id="MobiDB-lite"/>
    </source>
</evidence>
<dbReference type="SUPFAM" id="SSF52058">
    <property type="entry name" value="L domain-like"/>
    <property type="match status" value="3"/>
</dbReference>
<evidence type="ECO:0000256" key="6">
    <source>
        <dbReference type="ARBA" id="ARBA00022840"/>
    </source>
</evidence>
<dbReference type="Pfam" id="PF25019">
    <property type="entry name" value="LRR_R13L1-DRL21"/>
    <property type="match status" value="2"/>
</dbReference>
<dbReference type="Pfam" id="PF23559">
    <property type="entry name" value="WHD_DRP"/>
    <property type="match status" value="1"/>
</dbReference>